<dbReference type="CDD" id="cd05379">
    <property type="entry name" value="CAP_bacterial"/>
    <property type="match status" value="1"/>
</dbReference>
<dbReference type="AlphaFoldDB" id="A0A846U6L7"/>
<comment type="caution">
    <text evidence="4">The sequence shown here is derived from an EMBL/GenBank/DDBJ whole genome shotgun (WGS) entry which is preliminary data.</text>
</comment>
<evidence type="ECO:0000259" key="3">
    <source>
        <dbReference type="SMART" id="SM00198"/>
    </source>
</evidence>
<dbReference type="EMBL" id="JAAVUN010000006">
    <property type="protein sequence ID" value="NKE09276.1"/>
    <property type="molecule type" value="Genomic_DNA"/>
</dbReference>
<dbReference type="InterPro" id="IPR035940">
    <property type="entry name" value="CAP_sf"/>
</dbReference>
<dbReference type="SUPFAM" id="SSF55797">
    <property type="entry name" value="PR-1-like"/>
    <property type="match status" value="1"/>
</dbReference>
<feature type="compositionally biased region" description="Low complexity" evidence="1">
    <location>
        <begin position="36"/>
        <end position="51"/>
    </location>
</feature>
<keyword evidence="2" id="KW-0732">Signal</keyword>
<dbReference type="Gene3D" id="3.40.33.10">
    <property type="entry name" value="CAP"/>
    <property type="match status" value="1"/>
</dbReference>
<dbReference type="InterPro" id="IPR014044">
    <property type="entry name" value="CAP_dom"/>
</dbReference>
<dbReference type="PANTHER" id="PTHR31157">
    <property type="entry name" value="SCP DOMAIN-CONTAINING PROTEIN"/>
    <property type="match status" value="1"/>
</dbReference>
<dbReference type="Pfam" id="PF00188">
    <property type="entry name" value="CAP"/>
    <property type="match status" value="1"/>
</dbReference>
<gene>
    <name evidence="4" type="ORF">GTW58_04830</name>
</gene>
<accession>A0A846U6L7</accession>
<protein>
    <submittedName>
        <fullName evidence="4">CAP domain-containing protein</fullName>
    </submittedName>
</protein>
<feature type="compositionally biased region" description="Polar residues" evidence="1">
    <location>
        <begin position="52"/>
        <end position="96"/>
    </location>
</feature>
<evidence type="ECO:0000313" key="4">
    <source>
        <dbReference type="EMBL" id="NKE09276.1"/>
    </source>
</evidence>
<reference evidence="4 5" key="1">
    <citation type="submission" date="2020-02" db="EMBL/GenBank/DDBJ databases">
        <authorList>
            <person name="Sun Q."/>
        </authorList>
    </citation>
    <scope>NUCLEOTIDE SEQUENCE [LARGE SCALE GENOMIC DNA]</scope>
    <source>
        <strain evidence="4 5">YIM 13062</strain>
    </source>
</reference>
<proteinExistence type="predicted"/>
<keyword evidence="5" id="KW-1185">Reference proteome</keyword>
<evidence type="ECO:0000256" key="1">
    <source>
        <dbReference type="SAM" id="MobiDB-lite"/>
    </source>
</evidence>
<dbReference type="PANTHER" id="PTHR31157:SF1">
    <property type="entry name" value="SCP DOMAIN-CONTAINING PROTEIN"/>
    <property type="match status" value="1"/>
</dbReference>
<dbReference type="RefSeq" id="WP_119933313.1">
    <property type="nucleotide sequence ID" value="NZ_JAAVUN010000006.1"/>
</dbReference>
<dbReference type="SMART" id="SM00198">
    <property type="entry name" value="SCP"/>
    <property type="match status" value="1"/>
</dbReference>
<feature type="domain" description="SCP" evidence="3">
    <location>
        <begin position="99"/>
        <end position="223"/>
    </location>
</feature>
<feature type="region of interest" description="Disordered" evidence="1">
    <location>
        <begin position="29"/>
        <end position="96"/>
    </location>
</feature>
<name>A0A846U6L7_9MICC</name>
<evidence type="ECO:0000313" key="5">
    <source>
        <dbReference type="Proteomes" id="UP000521379"/>
    </source>
</evidence>
<dbReference type="Proteomes" id="UP000521379">
    <property type="component" value="Unassembled WGS sequence"/>
</dbReference>
<sequence length="225" mass="22838">MKKTLVTTAAVLALAGAAAAPASAADCFGSEGHAPSSSFSSSLQQDSGSAQTSVGEQASNGAQTPTDAQAPSGADASTVTTQSTATEGGDAASSSFSDQVAQEMLGMLNQARAEAGLSPLSSNADLTGIASGWSQQMAANNAASHSPTFIDQTLATGSTNMAENVSYDVTSGKSVQETAQYFYNFWMNSPGHHANIMNPELNSIGFSLAESSNGYVYATQNFGTY</sequence>
<organism evidence="4 5">
    <name type="scientific">Kocuria subflava</name>
    <dbReference type="NCBI Taxonomy" id="1736139"/>
    <lineage>
        <taxon>Bacteria</taxon>
        <taxon>Bacillati</taxon>
        <taxon>Actinomycetota</taxon>
        <taxon>Actinomycetes</taxon>
        <taxon>Micrococcales</taxon>
        <taxon>Micrococcaceae</taxon>
        <taxon>Kocuria</taxon>
    </lineage>
</organism>
<feature type="chain" id="PRO_5032716127" evidence="2">
    <location>
        <begin position="25"/>
        <end position="225"/>
    </location>
</feature>
<feature type="signal peptide" evidence="2">
    <location>
        <begin position="1"/>
        <end position="24"/>
    </location>
</feature>
<evidence type="ECO:0000256" key="2">
    <source>
        <dbReference type="SAM" id="SignalP"/>
    </source>
</evidence>